<reference evidence="1 3" key="1">
    <citation type="journal article" date="2011" name="Nature">
        <title>The Medicago genome provides insight into the evolution of rhizobial symbioses.</title>
        <authorList>
            <person name="Young N.D."/>
            <person name="Debelle F."/>
            <person name="Oldroyd G.E."/>
            <person name="Geurts R."/>
            <person name="Cannon S.B."/>
            <person name="Udvardi M.K."/>
            <person name="Benedito V.A."/>
            <person name="Mayer K.F."/>
            <person name="Gouzy J."/>
            <person name="Schoof H."/>
            <person name="Van de Peer Y."/>
            <person name="Proost S."/>
            <person name="Cook D.R."/>
            <person name="Meyers B.C."/>
            <person name="Spannagl M."/>
            <person name="Cheung F."/>
            <person name="De Mita S."/>
            <person name="Krishnakumar V."/>
            <person name="Gundlach H."/>
            <person name="Zhou S."/>
            <person name="Mudge J."/>
            <person name="Bharti A.K."/>
            <person name="Murray J.D."/>
            <person name="Naoumkina M.A."/>
            <person name="Rosen B."/>
            <person name="Silverstein K.A."/>
            <person name="Tang H."/>
            <person name="Rombauts S."/>
            <person name="Zhao P.X."/>
            <person name="Zhou P."/>
            <person name="Barbe V."/>
            <person name="Bardou P."/>
            <person name="Bechner M."/>
            <person name="Bellec A."/>
            <person name="Berger A."/>
            <person name="Berges H."/>
            <person name="Bidwell S."/>
            <person name="Bisseling T."/>
            <person name="Choisne N."/>
            <person name="Couloux A."/>
            <person name="Denny R."/>
            <person name="Deshpande S."/>
            <person name="Dai X."/>
            <person name="Doyle J.J."/>
            <person name="Dudez A.M."/>
            <person name="Farmer A.D."/>
            <person name="Fouteau S."/>
            <person name="Franken C."/>
            <person name="Gibelin C."/>
            <person name="Gish J."/>
            <person name="Goldstein S."/>
            <person name="Gonzalez A.J."/>
            <person name="Green P.J."/>
            <person name="Hallab A."/>
            <person name="Hartog M."/>
            <person name="Hua A."/>
            <person name="Humphray S.J."/>
            <person name="Jeong D.H."/>
            <person name="Jing Y."/>
            <person name="Jocker A."/>
            <person name="Kenton S.M."/>
            <person name="Kim D.J."/>
            <person name="Klee K."/>
            <person name="Lai H."/>
            <person name="Lang C."/>
            <person name="Lin S."/>
            <person name="Macmil S.L."/>
            <person name="Magdelenat G."/>
            <person name="Matthews L."/>
            <person name="McCorrison J."/>
            <person name="Monaghan E.L."/>
            <person name="Mun J.H."/>
            <person name="Najar F.Z."/>
            <person name="Nicholson C."/>
            <person name="Noirot C."/>
            <person name="O'Bleness M."/>
            <person name="Paule C.R."/>
            <person name="Poulain J."/>
            <person name="Prion F."/>
            <person name="Qin B."/>
            <person name="Qu C."/>
            <person name="Retzel E.F."/>
            <person name="Riddle C."/>
            <person name="Sallet E."/>
            <person name="Samain S."/>
            <person name="Samson N."/>
            <person name="Sanders I."/>
            <person name="Saurat O."/>
            <person name="Scarpelli C."/>
            <person name="Schiex T."/>
            <person name="Segurens B."/>
            <person name="Severin A.J."/>
            <person name="Sherrier D.J."/>
            <person name="Shi R."/>
            <person name="Sims S."/>
            <person name="Singer S.R."/>
            <person name="Sinharoy S."/>
            <person name="Sterck L."/>
            <person name="Viollet A."/>
            <person name="Wang B.B."/>
            <person name="Wang K."/>
            <person name="Wang M."/>
            <person name="Wang X."/>
            <person name="Warfsmann J."/>
            <person name="Weissenbach J."/>
            <person name="White D.D."/>
            <person name="White J.D."/>
            <person name="Wiley G.B."/>
            <person name="Wincker P."/>
            <person name="Xing Y."/>
            <person name="Yang L."/>
            <person name="Yao Z."/>
            <person name="Ying F."/>
            <person name="Zhai J."/>
            <person name="Zhou L."/>
            <person name="Zuber A."/>
            <person name="Denarie J."/>
            <person name="Dixon R.A."/>
            <person name="May G.D."/>
            <person name="Schwartz D.C."/>
            <person name="Rogers J."/>
            <person name="Quetier F."/>
            <person name="Town C.D."/>
            <person name="Roe B.A."/>
        </authorList>
    </citation>
    <scope>NUCLEOTIDE SEQUENCE [LARGE SCALE GENOMIC DNA]</scope>
    <source>
        <strain evidence="1">A17</strain>
        <strain evidence="2 3">cv. Jemalong A17</strain>
    </source>
</reference>
<proteinExistence type="predicted"/>
<dbReference type="eggNOG" id="KOG4197">
    <property type="taxonomic scope" value="Eukaryota"/>
</dbReference>
<dbReference type="STRING" id="3880.G7JW08"/>
<dbReference type="Proteomes" id="UP000002051">
    <property type="component" value="Chromosome 5"/>
</dbReference>
<accession>G7JW08</accession>
<organism evidence="1 3">
    <name type="scientific">Medicago truncatula</name>
    <name type="common">Barrel medic</name>
    <name type="synonym">Medicago tribuloides</name>
    <dbReference type="NCBI Taxonomy" id="3880"/>
    <lineage>
        <taxon>Eukaryota</taxon>
        <taxon>Viridiplantae</taxon>
        <taxon>Streptophyta</taxon>
        <taxon>Embryophyta</taxon>
        <taxon>Tracheophyta</taxon>
        <taxon>Spermatophyta</taxon>
        <taxon>Magnoliopsida</taxon>
        <taxon>eudicotyledons</taxon>
        <taxon>Gunneridae</taxon>
        <taxon>Pentapetalae</taxon>
        <taxon>rosids</taxon>
        <taxon>fabids</taxon>
        <taxon>Fabales</taxon>
        <taxon>Fabaceae</taxon>
        <taxon>Papilionoideae</taxon>
        <taxon>50 kb inversion clade</taxon>
        <taxon>NPAAA clade</taxon>
        <taxon>Hologalegina</taxon>
        <taxon>IRL clade</taxon>
        <taxon>Trifolieae</taxon>
        <taxon>Medicago</taxon>
    </lineage>
</organism>
<dbReference type="HOGENOM" id="CLU_1505653_0_0_1"/>
<dbReference type="AlphaFoldDB" id="G7JW08"/>
<dbReference type="InterPro" id="IPR046960">
    <property type="entry name" value="PPR_At4g14850-like_plant"/>
</dbReference>
<sequence>MGHISDIKLIRTDTTLDLSQKAEKVALQSTLILSPTALALGLGKTVHGCLLKSNAAKDISLATALLDMYSLEKKDVVMWTSMINGLAIHDHGNEAFSMFQIIHVGLVEEAQRQFNLITKRYGIVPEREQTEKLMKTMSIKPNIAIFGALLNGFQIHENVYVASQVKVRLTKLKPFQNEA</sequence>
<dbReference type="InterPro" id="IPR011990">
    <property type="entry name" value="TPR-like_helical_dom_sf"/>
</dbReference>
<dbReference type="PANTHER" id="PTHR47926">
    <property type="entry name" value="PENTATRICOPEPTIDE REPEAT-CONTAINING PROTEIN"/>
    <property type="match status" value="1"/>
</dbReference>
<dbReference type="EMBL" id="CM001221">
    <property type="protein sequence ID" value="AES94241.1"/>
    <property type="molecule type" value="Genomic_DNA"/>
</dbReference>
<protein>
    <submittedName>
        <fullName evidence="1">PPR superfamily protein, putative</fullName>
    </submittedName>
</protein>
<dbReference type="EnsemblPlants" id="AES94241">
    <property type="protein sequence ID" value="AES94241"/>
    <property type="gene ID" value="MTR_5g012260"/>
</dbReference>
<name>G7JW08_MEDTR</name>
<dbReference type="GO" id="GO:0003723">
    <property type="term" value="F:RNA binding"/>
    <property type="evidence" value="ECO:0007669"/>
    <property type="project" value="InterPro"/>
</dbReference>
<reference evidence="1 3" key="2">
    <citation type="journal article" date="2014" name="BMC Genomics">
        <title>An improved genome release (version Mt4.0) for the model legume Medicago truncatula.</title>
        <authorList>
            <person name="Tang H."/>
            <person name="Krishnakumar V."/>
            <person name="Bidwell S."/>
            <person name="Rosen B."/>
            <person name="Chan A."/>
            <person name="Zhou S."/>
            <person name="Gentzbittel L."/>
            <person name="Childs K.L."/>
            <person name="Yandell M."/>
            <person name="Gundlach H."/>
            <person name="Mayer K.F."/>
            <person name="Schwartz D.C."/>
            <person name="Town C.D."/>
        </authorList>
    </citation>
    <scope>GENOME REANNOTATION</scope>
    <source>
        <strain evidence="2 3">cv. Jemalong A17</strain>
    </source>
</reference>
<dbReference type="GO" id="GO:0009451">
    <property type="term" value="P:RNA modification"/>
    <property type="evidence" value="ECO:0007669"/>
    <property type="project" value="InterPro"/>
</dbReference>
<reference evidence="2" key="3">
    <citation type="submission" date="2015-04" db="UniProtKB">
        <authorList>
            <consortium name="EnsemblPlants"/>
        </authorList>
    </citation>
    <scope>IDENTIFICATION</scope>
    <source>
        <strain evidence="2">cv. Jemalong A17</strain>
    </source>
</reference>
<evidence type="ECO:0000313" key="1">
    <source>
        <dbReference type="EMBL" id="AES94241.1"/>
    </source>
</evidence>
<dbReference type="PaxDb" id="3880-AES94241"/>
<evidence type="ECO:0000313" key="2">
    <source>
        <dbReference type="EnsemblPlants" id="AES94241"/>
    </source>
</evidence>
<keyword evidence="3" id="KW-1185">Reference proteome</keyword>
<dbReference type="Gene3D" id="1.25.40.10">
    <property type="entry name" value="Tetratricopeptide repeat domain"/>
    <property type="match status" value="1"/>
</dbReference>
<dbReference type="PANTHER" id="PTHR47926:SF342">
    <property type="entry name" value="TETRATRICOPEPTIDE-LIKE HELICAL DOMAIN-CONTAINING PROTEIN-RELATED"/>
    <property type="match status" value="1"/>
</dbReference>
<gene>
    <name evidence="1" type="ordered locus">MTR_5g012260</name>
</gene>
<evidence type="ECO:0000313" key="3">
    <source>
        <dbReference type="Proteomes" id="UP000002051"/>
    </source>
</evidence>